<evidence type="ECO:0000313" key="3">
    <source>
        <dbReference type="Proteomes" id="UP001642409"/>
    </source>
</evidence>
<gene>
    <name evidence="2" type="ORF">HINF_LOCUS13086</name>
    <name evidence="1" type="ORF">HINF_LOCUS29596</name>
</gene>
<reference evidence="2 3" key="2">
    <citation type="submission" date="2024-07" db="EMBL/GenBank/DDBJ databases">
        <authorList>
            <person name="Akdeniz Z."/>
        </authorList>
    </citation>
    <scope>NUCLEOTIDE SEQUENCE [LARGE SCALE GENOMIC DNA]</scope>
</reference>
<dbReference type="EMBL" id="CAXDID020000030">
    <property type="protein sequence ID" value="CAL5993481.1"/>
    <property type="molecule type" value="Genomic_DNA"/>
</dbReference>
<evidence type="ECO:0000313" key="1">
    <source>
        <dbReference type="EMBL" id="CAI9941951.1"/>
    </source>
</evidence>
<dbReference type="AlphaFoldDB" id="A0AA86U775"/>
<proteinExistence type="predicted"/>
<keyword evidence="3" id="KW-1185">Reference proteome</keyword>
<name>A0AA86U775_9EUKA</name>
<dbReference type="EMBL" id="CATOUU010000697">
    <property type="protein sequence ID" value="CAI9941951.1"/>
    <property type="molecule type" value="Genomic_DNA"/>
</dbReference>
<dbReference type="Proteomes" id="UP001642409">
    <property type="component" value="Unassembled WGS sequence"/>
</dbReference>
<reference evidence="1" key="1">
    <citation type="submission" date="2023-06" db="EMBL/GenBank/DDBJ databases">
        <authorList>
            <person name="Kurt Z."/>
        </authorList>
    </citation>
    <scope>NUCLEOTIDE SEQUENCE</scope>
</reference>
<protein>
    <submittedName>
        <fullName evidence="2">Hypothetical_protein</fullName>
    </submittedName>
</protein>
<sequence>MKYIMKQNKSALSSNSDIPGIINYTNRPTIQSTKLLISPKLAPLNSLCSKSFVNEQNNQQYRTANTKLLDEFLDQALSDSEDQEESNNIESKTIYRELKQQLMNNNKELQKWLNRASDLEVLIKSYIKSMDRCSITLQNFQVRIK</sequence>
<comment type="caution">
    <text evidence="1">The sequence shown here is derived from an EMBL/GenBank/DDBJ whole genome shotgun (WGS) entry which is preliminary data.</text>
</comment>
<organism evidence="1">
    <name type="scientific">Hexamita inflata</name>
    <dbReference type="NCBI Taxonomy" id="28002"/>
    <lineage>
        <taxon>Eukaryota</taxon>
        <taxon>Metamonada</taxon>
        <taxon>Diplomonadida</taxon>
        <taxon>Hexamitidae</taxon>
        <taxon>Hexamitinae</taxon>
        <taxon>Hexamita</taxon>
    </lineage>
</organism>
<evidence type="ECO:0000313" key="2">
    <source>
        <dbReference type="EMBL" id="CAL5993481.1"/>
    </source>
</evidence>
<accession>A0AA86U775</accession>